<reference evidence="3" key="1">
    <citation type="submission" date="2018-08" db="EMBL/GenBank/DDBJ databases">
        <authorList>
            <person name="Kim S.-J."/>
            <person name="Jung G.-Y."/>
        </authorList>
    </citation>
    <scope>NUCLEOTIDE SEQUENCE [LARGE SCALE GENOMIC DNA]</scope>
    <source>
        <strain evidence="3">GY_H</strain>
    </source>
</reference>
<dbReference type="EMBL" id="QRGO01000002">
    <property type="protein sequence ID" value="RDV02131.1"/>
    <property type="molecule type" value="Genomic_DNA"/>
</dbReference>
<dbReference type="RefSeq" id="WP_115518252.1">
    <property type="nucleotide sequence ID" value="NZ_QRGO01000002.1"/>
</dbReference>
<gene>
    <name evidence="2" type="ORF">DXH78_16170</name>
</gene>
<evidence type="ECO:0000259" key="1">
    <source>
        <dbReference type="Pfam" id="PF03413"/>
    </source>
</evidence>
<dbReference type="InterPro" id="IPR025711">
    <property type="entry name" value="PepSY"/>
</dbReference>
<dbReference type="AlphaFoldDB" id="A0A371B3U6"/>
<dbReference type="OrthoDB" id="7864982at2"/>
<evidence type="ECO:0000313" key="3">
    <source>
        <dbReference type="Proteomes" id="UP000263993"/>
    </source>
</evidence>
<protein>
    <recommendedName>
        <fullName evidence="1">PepSY domain-containing protein</fullName>
    </recommendedName>
</protein>
<sequence length="108" mass="11597">MPVPRITTALILLGCLVAPGQASLGADRSPRACLTRAEQRDAIAERKAIPLAAAIKLLRERGRRGEVVRADLCKRDDKLVYELTLLGRNGKVARVEIDAGNGEPISGL</sequence>
<feature type="domain" description="PepSY" evidence="1">
    <location>
        <begin position="49"/>
        <end position="105"/>
    </location>
</feature>
<comment type="caution">
    <text evidence="2">The sequence shown here is derived from an EMBL/GenBank/DDBJ whole genome shotgun (WGS) entry which is preliminary data.</text>
</comment>
<keyword evidence="3" id="KW-1185">Reference proteome</keyword>
<organism evidence="2 3">
    <name type="scientific">Undibacter mobilis</name>
    <dbReference type="NCBI Taxonomy" id="2292256"/>
    <lineage>
        <taxon>Bacteria</taxon>
        <taxon>Pseudomonadati</taxon>
        <taxon>Pseudomonadota</taxon>
        <taxon>Alphaproteobacteria</taxon>
        <taxon>Hyphomicrobiales</taxon>
        <taxon>Nitrobacteraceae</taxon>
        <taxon>Undibacter</taxon>
    </lineage>
</organism>
<accession>A0A371B3U6</accession>
<proteinExistence type="predicted"/>
<evidence type="ECO:0000313" key="2">
    <source>
        <dbReference type="EMBL" id="RDV02131.1"/>
    </source>
</evidence>
<dbReference type="Gene3D" id="3.10.450.40">
    <property type="match status" value="1"/>
</dbReference>
<dbReference type="Pfam" id="PF03413">
    <property type="entry name" value="PepSY"/>
    <property type="match status" value="1"/>
</dbReference>
<dbReference type="Proteomes" id="UP000263993">
    <property type="component" value="Unassembled WGS sequence"/>
</dbReference>
<name>A0A371B3U6_9BRAD</name>